<gene>
    <name evidence="3" type="ORF">SAMN04488028_10380</name>
</gene>
<dbReference type="InterPro" id="IPR011330">
    <property type="entry name" value="Glyco_hydro/deAcase_b/a-brl"/>
</dbReference>
<organism evidence="3 4">
    <name type="scientific">Reichenbachiella agariperforans</name>
    <dbReference type="NCBI Taxonomy" id="156994"/>
    <lineage>
        <taxon>Bacteria</taxon>
        <taxon>Pseudomonadati</taxon>
        <taxon>Bacteroidota</taxon>
        <taxon>Cytophagia</taxon>
        <taxon>Cytophagales</taxon>
        <taxon>Reichenbachiellaceae</taxon>
        <taxon>Reichenbachiella</taxon>
    </lineage>
</organism>
<keyword evidence="1" id="KW-1133">Transmembrane helix</keyword>
<feature type="domain" description="NodB homology" evidence="2">
    <location>
        <begin position="46"/>
        <end position="224"/>
    </location>
</feature>
<dbReference type="SUPFAM" id="SSF88713">
    <property type="entry name" value="Glycoside hydrolase/deacetylase"/>
    <property type="match status" value="1"/>
</dbReference>
<name>A0A1M6PXB9_REIAG</name>
<evidence type="ECO:0000313" key="4">
    <source>
        <dbReference type="Proteomes" id="UP000184474"/>
    </source>
</evidence>
<evidence type="ECO:0000259" key="2">
    <source>
        <dbReference type="PROSITE" id="PS51677"/>
    </source>
</evidence>
<keyword evidence="1" id="KW-0812">Transmembrane</keyword>
<dbReference type="AlphaFoldDB" id="A0A1M6PXB9"/>
<dbReference type="InterPro" id="IPR050248">
    <property type="entry name" value="Polysacc_deacetylase_ArnD"/>
</dbReference>
<keyword evidence="1" id="KW-0472">Membrane</keyword>
<dbReference type="PANTHER" id="PTHR10587:SF137">
    <property type="entry name" value="4-DEOXY-4-FORMAMIDO-L-ARABINOSE-PHOSPHOUNDECAPRENOL DEFORMYLASE ARND-RELATED"/>
    <property type="match status" value="1"/>
</dbReference>
<dbReference type="PANTHER" id="PTHR10587">
    <property type="entry name" value="GLYCOSYL TRANSFERASE-RELATED"/>
    <property type="match status" value="1"/>
</dbReference>
<proteinExistence type="predicted"/>
<evidence type="ECO:0000256" key="1">
    <source>
        <dbReference type="SAM" id="Phobius"/>
    </source>
</evidence>
<dbReference type="EMBL" id="FRAA01000003">
    <property type="protein sequence ID" value="SHK12552.1"/>
    <property type="molecule type" value="Genomic_DNA"/>
</dbReference>
<dbReference type="InterPro" id="IPR002509">
    <property type="entry name" value="NODB_dom"/>
</dbReference>
<dbReference type="Proteomes" id="UP000184474">
    <property type="component" value="Unassembled WGS sequence"/>
</dbReference>
<evidence type="ECO:0000313" key="3">
    <source>
        <dbReference type="EMBL" id="SHK12552.1"/>
    </source>
</evidence>
<sequence length="230" mass="26280">MFWVDADDAFAYSMLSLAVLFVLVMSMSLMIRANFFLTARHRLDSDHVMLTFDDGPHPALTPRTLDILEEKGVKAMFFLIGKNIEQYPELVERIVREGHLVGGHSYHHEWSIGFKTGRQLTQELMQPQRQLSEITGQDERYFRPPFGVTNAHIAYAVQQNKLKTIGWSLRTYDTAADFSTEKVARIVKRAKPRDIVLLHERMESTVEALPALIDGIRQKGMEFGVLTAKS</sequence>
<dbReference type="PROSITE" id="PS51677">
    <property type="entry name" value="NODB"/>
    <property type="match status" value="1"/>
</dbReference>
<reference evidence="4" key="1">
    <citation type="submission" date="2016-11" db="EMBL/GenBank/DDBJ databases">
        <authorList>
            <person name="Varghese N."/>
            <person name="Submissions S."/>
        </authorList>
    </citation>
    <scope>NUCLEOTIDE SEQUENCE [LARGE SCALE GENOMIC DNA]</scope>
    <source>
        <strain evidence="4">DSM 26134</strain>
    </source>
</reference>
<dbReference type="Gene3D" id="3.20.20.370">
    <property type="entry name" value="Glycoside hydrolase/deacetylase"/>
    <property type="match status" value="1"/>
</dbReference>
<dbReference type="GO" id="GO:0005975">
    <property type="term" value="P:carbohydrate metabolic process"/>
    <property type="evidence" value="ECO:0007669"/>
    <property type="project" value="InterPro"/>
</dbReference>
<accession>A0A1M6PXB9</accession>
<dbReference type="GO" id="GO:0016810">
    <property type="term" value="F:hydrolase activity, acting on carbon-nitrogen (but not peptide) bonds"/>
    <property type="evidence" value="ECO:0007669"/>
    <property type="project" value="InterPro"/>
</dbReference>
<dbReference type="STRING" id="156994.SAMN04488028_10380"/>
<keyword evidence="4" id="KW-1185">Reference proteome</keyword>
<feature type="transmembrane region" description="Helical" evidence="1">
    <location>
        <begin position="12"/>
        <end position="31"/>
    </location>
</feature>
<dbReference type="Pfam" id="PF01522">
    <property type="entry name" value="Polysacc_deac_1"/>
    <property type="match status" value="1"/>
</dbReference>
<protein>
    <submittedName>
        <fullName evidence="3">Peptidoglycan/xylan/chitin deacetylase, PgdA/CDA1 family</fullName>
    </submittedName>
</protein>
<dbReference type="CDD" id="cd10917">
    <property type="entry name" value="CE4_NodB_like_6s_7s"/>
    <property type="match status" value="1"/>
</dbReference>